<evidence type="ECO:0000259" key="10">
    <source>
        <dbReference type="Pfam" id="PF03544"/>
    </source>
</evidence>
<dbReference type="SUPFAM" id="SSF74653">
    <property type="entry name" value="TolA/TonB C-terminal domain"/>
    <property type="match status" value="1"/>
</dbReference>
<evidence type="ECO:0000256" key="5">
    <source>
        <dbReference type="ARBA" id="ARBA00022519"/>
    </source>
</evidence>
<dbReference type="PANTHER" id="PTHR33446:SF2">
    <property type="entry name" value="PROTEIN TONB"/>
    <property type="match status" value="1"/>
</dbReference>
<proteinExistence type="inferred from homology"/>
<sequence length="259" mass="30339">MQEYLDTLNINPKLMKRKAILSDERNLFVICIVASIFSYTETMAQASDTVYYNAKWEKTDRENKHFYRVIHRDDKKKPIRVEDYYPNGVKQMDGWYRSLEPEIRDGEFTWWHEDGKKHRWMIFDEGEAIKITEWDSNGKITRQQEKVKTVNYENGERSYEMKALEKAPIFNRGKSTFSDYVNKHFSYPTGAQGANGKVIVQFVVDKRGKTKDAKIVKSVNEVLDKAALDFIKSLPRWTPGVQDGKNVEITMELPVSFNN</sequence>
<dbReference type="PANTHER" id="PTHR33446">
    <property type="entry name" value="PROTEIN TONB-RELATED"/>
    <property type="match status" value="1"/>
</dbReference>
<dbReference type="Proteomes" id="UP000238642">
    <property type="component" value="Unassembled WGS sequence"/>
</dbReference>
<dbReference type="InterPro" id="IPR006260">
    <property type="entry name" value="TonB/TolA_C"/>
</dbReference>
<dbReference type="AlphaFoldDB" id="A0A2S9JRT8"/>
<dbReference type="GO" id="GO:0031992">
    <property type="term" value="F:energy transducer activity"/>
    <property type="evidence" value="ECO:0007669"/>
    <property type="project" value="TreeGrafter"/>
</dbReference>
<comment type="caution">
    <text evidence="11">The sequence shown here is derived from an EMBL/GenBank/DDBJ whole genome shotgun (WGS) entry which is preliminary data.</text>
</comment>
<keyword evidence="7" id="KW-0653">Protein transport</keyword>
<keyword evidence="4" id="KW-1003">Cell membrane</keyword>
<keyword evidence="5" id="KW-0997">Cell inner membrane</keyword>
<keyword evidence="12" id="KW-1185">Reference proteome</keyword>
<reference evidence="11 12" key="1">
    <citation type="submission" date="2018-02" db="EMBL/GenBank/DDBJ databases">
        <title>The draft genome of Sphingobacterium gobiense H7.</title>
        <authorList>
            <person name="Li L."/>
            <person name="Liu L."/>
            <person name="Zhang X."/>
            <person name="Wang T."/>
            <person name="Liang L."/>
        </authorList>
    </citation>
    <scope>NUCLEOTIDE SEQUENCE [LARGE SCALE GENOMIC DNA]</scope>
    <source>
        <strain evidence="11 12">ACCC 05757</strain>
    </source>
</reference>
<evidence type="ECO:0000313" key="11">
    <source>
        <dbReference type="EMBL" id="PRD56017.1"/>
    </source>
</evidence>
<evidence type="ECO:0000256" key="6">
    <source>
        <dbReference type="ARBA" id="ARBA00022692"/>
    </source>
</evidence>
<dbReference type="NCBIfam" id="TIGR01352">
    <property type="entry name" value="tonB_Cterm"/>
    <property type="match status" value="1"/>
</dbReference>
<evidence type="ECO:0000256" key="2">
    <source>
        <dbReference type="ARBA" id="ARBA00006555"/>
    </source>
</evidence>
<protein>
    <recommendedName>
        <fullName evidence="10">TonB C-terminal domain-containing protein</fullName>
    </recommendedName>
</protein>
<keyword evidence="9" id="KW-0472">Membrane</keyword>
<keyword evidence="8" id="KW-1133">Transmembrane helix</keyword>
<evidence type="ECO:0000256" key="3">
    <source>
        <dbReference type="ARBA" id="ARBA00022448"/>
    </source>
</evidence>
<evidence type="ECO:0000256" key="8">
    <source>
        <dbReference type="ARBA" id="ARBA00022989"/>
    </source>
</evidence>
<dbReference type="Gene3D" id="3.30.1150.10">
    <property type="match status" value="1"/>
</dbReference>
<comment type="subcellular location">
    <subcellularLocation>
        <location evidence="1">Cell inner membrane</location>
        <topology evidence="1">Single-pass membrane protein</topology>
        <orientation evidence="1">Periplasmic side</orientation>
    </subcellularLocation>
</comment>
<accession>A0A2S9JRT8</accession>
<dbReference type="Gene3D" id="3.90.930.1">
    <property type="match status" value="1"/>
</dbReference>
<evidence type="ECO:0000313" key="12">
    <source>
        <dbReference type="Proteomes" id="UP000238642"/>
    </source>
</evidence>
<gene>
    <name evidence="11" type="ORF">C5749_01635</name>
</gene>
<keyword evidence="3" id="KW-0813">Transport</keyword>
<evidence type="ECO:0000256" key="1">
    <source>
        <dbReference type="ARBA" id="ARBA00004383"/>
    </source>
</evidence>
<dbReference type="GO" id="GO:0055085">
    <property type="term" value="P:transmembrane transport"/>
    <property type="evidence" value="ECO:0007669"/>
    <property type="project" value="InterPro"/>
</dbReference>
<evidence type="ECO:0000256" key="4">
    <source>
        <dbReference type="ARBA" id="ARBA00022475"/>
    </source>
</evidence>
<feature type="domain" description="TonB C-terminal" evidence="10">
    <location>
        <begin position="186"/>
        <end position="258"/>
    </location>
</feature>
<comment type="similarity">
    <text evidence="2">Belongs to the TonB family.</text>
</comment>
<dbReference type="EMBL" id="PVBS01000001">
    <property type="protein sequence ID" value="PRD56017.1"/>
    <property type="molecule type" value="Genomic_DNA"/>
</dbReference>
<dbReference type="InterPro" id="IPR037682">
    <property type="entry name" value="TonB_C"/>
</dbReference>
<evidence type="ECO:0000256" key="9">
    <source>
        <dbReference type="ARBA" id="ARBA00023136"/>
    </source>
</evidence>
<evidence type="ECO:0000256" key="7">
    <source>
        <dbReference type="ARBA" id="ARBA00022927"/>
    </source>
</evidence>
<dbReference type="GO" id="GO:0098797">
    <property type="term" value="C:plasma membrane protein complex"/>
    <property type="evidence" value="ECO:0007669"/>
    <property type="project" value="TreeGrafter"/>
</dbReference>
<name>A0A2S9JRT8_9SPHI</name>
<dbReference type="GO" id="GO:0015031">
    <property type="term" value="P:protein transport"/>
    <property type="evidence" value="ECO:0007669"/>
    <property type="project" value="UniProtKB-KW"/>
</dbReference>
<keyword evidence="6" id="KW-0812">Transmembrane</keyword>
<dbReference type="OrthoDB" id="9812355at2"/>
<organism evidence="11 12">
    <name type="scientific">Sphingobacterium gobiense</name>
    <dbReference type="NCBI Taxonomy" id="1382456"/>
    <lineage>
        <taxon>Bacteria</taxon>
        <taxon>Pseudomonadati</taxon>
        <taxon>Bacteroidota</taxon>
        <taxon>Sphingobacteriia</taxon>
        <taxon>Sphingobacteriales</taxon>
        <taxon>Sphingobacteriaceae</taxon>
        <taxon>Sphingobacterium</taxon>
    </lineage>
</organism>
<dbReference type="InterPro" id="IPR051045">
    <property type="entry name" value="TonB-dependent_transducer"/>
</dbReference>
<dbReference type="Pfam" id="PF03544">
    <property type="entry name" value="TonB_C"/>
    <property type="match status" value="1"/>
</dbReference>